<evidence type="ECO:0000313" key="3">
    <source>
        <dbReference type="Proteomes" id="UP000006028"/>
    </source>
</evidence>
<feature type="region of interest" description="Disordered" evidence="1">
    <location>
        <begin position="1"/>
        <end position="20"/>
    </location>
</feature>
<dbReference type="Proteomes" id="UP000006028">
    <property type="component" value="Unassembled WGS sequence"/>
</dbReference>
<dbReference type="AlphaFoldDB" id="E2ZNV0"/>
<dbReference type="BioCyc" id="FCF748224-HMP:GTSS-2353-MONOMER"/>
<accession>E2ZNV0</accession>
<comment type="caution">
    <text evidence="2">The sequence shown here is derived from an EMBL/GenBank/DDBJ whole genome shotgun (WGS) entry which is preliminary data.</text>
</comment>
<gene>
    <name evidence="2" type="ORF">HMPREF9436_03381</name>
</gene>
<evidence type="ECO:0000256" key="1">
    <source>
        <dbReference type="SAM" id="MobiDB-lite"/>
    </source>
</evidence>
<organism evidence="2 3">
    <name type="scientific">Faecalibacterium cf. prausnitzii KLE1255</name>
    <dbReference type="NCBI Taxonomy" id="748224"/>
    <lineage>
        <taxon>Bacteria</taxon>
        <taxon>Bacillati</taxon>
        <taxon>Bacillota</taxon>
        <taxon>Clostridia</taxon>
        <taxon>Eubacteriales</taxon>
        <taxon>Oscillospiraceae</taxon>
        <taxon>Faecalibacterium</taxon>
    </lineage>
</organism>
<dbReference type="EMBL" id="AECU01000248">
    <property type="protein sequence ID" value="EFQ05193.1"/>
    <property type="molecule type" value="Genomic_DNA"/>
</dbReference>
<name>E2ZNV0_9FIRM</name>
<protein>
    <submittedName>
        <fullName evidence="2">Uncharacterized protein</fullName>
    </submittedName>
</protein>
<evidence type="ECO:0000313" key="2">
    <source>
        <dbReference type="EMBL" id="EFQ05193.1"/>
    </source>
</evidence>
<proteinExistence type="predicted"/>
<dbReference type="HOGENOM" id="CLU_2751858_0_0_9"/>
<reference evidence="2 3" key="1">
    <citation type="submission" date="2010-08" db="EMBL/GenBank/DDBJ databases">
        <authorList>
            <person name="Weinstock G."/>
            <person name="Sodergren E."/>
            <person name="Clifton S."/>
            <person name="Fulton L."/>
            <person name="Fulton B."/>
            <person name="Courtney L."/>
            <person name="Fronick C."/>
            <person name="Harrison M."/>
            <person name="Strong C."/>
            <person name="Farmer C."/>
            <person name="Delahaunty K."/>
            <person name="Markovic C."/>
            <person name="Hall O."/>
            <person name="Minx P."/>
            <person name="Tomlinson C."/>
            <person name="Mitreva M."/>
            <person name="Hou S."/>
            <person name="Chen J."/>
            <person name="Wollam A."/>
            <person name="Pepin K.H."/>
            <person name="Johnson M."/>
            <person name="Bhonagiri V."/>
            <person name="Zhang X."/>
            <person name="Suruliraj S."/>
            <person name="Warren W."/>
            <person name="Chinwalla A."/>
            <person name="Mardis E.R."/>
            <person name="Wilson R.K."/>
        </authorList>
    </citation>
    <scope>NUCLEOTIDE SEQUENCE [LARGE SCALE GENOMIC DNA]</scope>
    <source>
        <strain evidence="2 3">KLE1255</strain>
    </source>
</reference>
<feature type="compositionally biased region" description="Basic residues" evidence="1">
    <location>
        <begin position="1"/>
        <end position="10"/>
    </location>
</feature>
<sequence length="70" mass="8167">MERATKQKWKHGGDTQMQEKTAVLESTKGVERDRQYMRNVYNTLSKDNRKKLEVYAAALRRTQLAHEGAD</sequence>